<dbReference type="AlphaFoldDB" id="A0AAD6UWD6"/>
<keyword evidence="4" id="KW-1185">Reference proteome</keyword>
<dbReference type="PANTHER" id="PTHR33365:SF4">
    <property type="entry name" value="CYCLOCHLOROTINE BIOSYNTHESIS PROTEIN O"/>
    <property type="match status" value="1"/>
</dbReference>
<evidence type="ECO:0000256" key="1">
    <source>
        <dbReference type="ARBA" id="ARBA00004685"/>
    </source>
</evidence>
<dbReference type="Proteomes" id="UP001219525">
    <property type="component" value="Unassembled WGS sequence"/>
</dbReference>
<reference evidence="3" key="1">
    <citation type="submission" date="2023-03" db="EMBL/GenBank/DDBJ databases">
        <title>Massive genome expansion in bonnet fungi (Mycena s.s.) driven by repeated elements and novel gene families across ecological guilds.</title>
        <authorList>
            <consortium name="Lawrence Berkeley National Laboratory"/>
            <person name="Harder C.B."/>
            <person name="Miyauchi S."/>
            <person name="Viragh M."/>
            <person name="Kuo A."/>
            <person name="Thoen E."/>
            <person name="Andreopoulos B."/>
            <person name="Lu D."/>
            <person name="Skrede I."/>
            <person name="Drula E."/>
            <person name="Henrissat B."/>
            <person name="Morin E."/>
            <person name="Kohler A."/>
            <person name="Barry K."/>
            <person name="LaButti K."/>
            <person name="Morin E."/>
            <person name="Salamov A."/>
            <person name="Lipzen A."/>
            <person name="Mereny Z."/>
            <person name="Hegedus B."/>
            <person name="Baldrian P."/>
            <person name="Stursova M."/>
            <person name="Weitz H."/>
            <person name="Taylor A."/>
            <person name="Grigoriev I.V."/>
            <person name="Nagy L.G."/>
            <person name="Martin F."/>
            <person name="Kauserud H."/>
        </authorList>
    </citation>
    <scope>NUCLEOTIDE SEQUENCE</scope>
    <source>
        <strain evidence="3">9144</strain>
    </source>
</reference>
<name>A0AAD6UWD6_9AGAR</name>
<sequence length="253" mass="29177">MFAEYSIDLSNMVYYYQSLDPASEKGGQNSSRRLQVLFTLSAILNLSFLWLVIMHPGGEKPTHEPYIYSPAEDVVSHKLVKFTRGLAGDVPIYERPPSPAVDAAWKALYSVAQTKMPKSEVVKMPNKTWPLENYPGYYTFALDVFHQLHCLDTLRKQLHPEQNYTRAPAFHLRHCIGAIRQALMCSADISTVVWQWSDDLKAVEQRDDIVHVCRDYDRIRDWASQRTYPPDDFDDTVYVADDWYLDDLQHGGI</sequence>
<comment type="pathway">
    <text evidence="1">Mycotoxin biosynthesis.</text>
</comment>
<accession>A0AAD6UWD6</accession>
<gene>
    <name evidence="3" type="ORF">GGX14DRAFT_575877</name>
</gene>
<evidence type="ECO:0000256" key="2">
    <source>
        <dbReference type="ARBA" id="ARBA00035112"/>
    </source>
</evidence>
<evidence type="ECO:0008006" key="5">
    <source>
        <dbReference type="Google" id="ProtNLM"/>
    </source>
</evidence>
<dbReference type="GO" id="GO:0043386">
    <property type="term" value="P:mycotoxin biosynthetic process"/>
    <property type="evidence" value="ECO:0007669"/>
    <property type="project" value="InterPro"/>
</dbReference>
<evidence type="ECO:0000313" key="3">
    <source>
        <dbReference type="EMBL" id="KAJ7195106.1"/>
    </source>
</evidence>
<evidence type="ECO:0000313" key="4">
    <source>
        <dbReference type="Proteomes" id="UP001219525"/>
    </source>
</evidence>
<comment type="caution">
    <text evidence="3">The sequence shown here is derived from an EMBL/GenBank/DDBJ whole genome shotgun (WGS) entry which is preliminary data.</text>
</comment>
<dbReference type="Pfam" id="PF11807">
    <property type="entry name" value="UstYa"/>
    <property type="match status" value="1"/>
</dbReference>
<proteinExistence type="inferred from homology"/>
<dbReference type="EMBL" id="JARJCW010000093">
    <property type="protein sequence ID" value="KAJ7195106.1"/>
    <property type="molecule type" value="Genomic_DNA"/>
</dbReference>
<comment type="similarity">
    <text evidence="2">Belongs to the ustYa family.</text>
</comment>
<organism evidence="3 4">
    <name type="scientific">Mycena pura</name>
    <dbReference type="NCBI Taxonomy" id="153505"/>
    <lineage>
        <taxon>Eukaryota</taxon>
        <taxon>Fungi</taxon>
        <taxon>Dikarya</taxon>
        <taxon>Basidiomycota</taxon>
        <taxon>Agaricomycotina</taxon>
        <taxon>Agaricomycetes</taxon>
        <taxon>Agaricomycetidae</taxon>
        <taxon>Agaricales</taxon>
        <taxon>Marasmiineae</taxon>
        <taxon>Mycenaceae</taxon>
        <taxon>Mycena</taxon>
    </lineage>
</organism>
<dbReference type="InterPro" id="IPR021765">
    <property type="entry name" value="UstYa-like"/>
</dbReference>
<protein>
    <recommendedName>
        <fullName evidence="5">Tat pathway signal sequence</fullName>
    </recommendedName>
</protein>
<dbReference type="PANTHER" id="PTHR33365">
    <property type="entry name" value="YALI0B05434P"/>
    <property type="match status" value="1"/>
</dbReference>